<dbReference type="AlphaFoldDB" id="A0AAD7LCV9"/>
<organism evidence="2 3">
    <name type="scientific">Quillaja saponaria</name>
    <name type="common">Soap bark tree</name>
    <dbReference type="NCBI Taxonomy" id="32244"/>
    <lineage>
        <taxon>Eukaryota</taxon>
        <taxon>Viridiplantae</taxon>
        <taxon>Streptophyta</taxon>
        <taxon>Embryophyta</taxon>
        <taxon>Tracheophyta</taxon>
        <taxon>Spermatophyta</taxon>
        <taxon>Magnoliopsida</taxon>
        <taxon>eudicotyledons</taxon>
        <taxon>Gunneridae</taxon>
        <taxon>Pentapetalae</taxon>
        <taxon>rosids</taxon>
        <taxon>fabids</taxon>
        <taxon>Fabales</taxon>
        <taxon>Quillajaceae</taxon>
        <taxon>Quillaja</taxon>
    </lineage>
</organism>
<dbReference type="InterPro" id="IPR055300">
    <property type="entry name" value="CWZF3/5/7"/>
</dbReference>
<gene>
    <name evidence="2" type="ORF">O6P43_021718</name>
</gene>
<proteinExistence type="predicted"/>
<dbReference type="PANTHER" id="PTHR46524">
    <property type="entry name" value="CW-TYPE ZINC FINGER"/>
    <property type="match status" value="1"/>
</dbReference>
<keyword evidence="3" id="KW-1185">Reference proteome</keyword>
<dbReference type="EMBL" id="JARAOO010000009">
    <property type="protein sequence ID" value="KAJ7955066.1"/>
    <property type="molecule type" value="Genomic_DNA"/>
</dbReference>
<feature type="domain" description="CWZF3/5/7 THD" evidence="1">
    <location>
        <begin position="2"/>
        <end position="120"/>
    </location>
</feature>
<dbReference type="PANTHER" id="PTHR46524:SF12">
    <property type="entry name" value="CW-TYPE DOMAIN-CONTAINING PROTEIN"/>
    <property type="match status" value="1"/>
</dbReference>
<reference evidence="2" key="1">
    <citation type="journal article" date="2023" name="Science">
        <title>Elucidation of the pathway for biosynthesis of saponin adjuvants from the soapbark tree.</title>
        <authorList>
            <person name="Reed J."/>
            <person name="Orme A."/>
            <person name="El-Demerdash A."/>
            <person name="Owen C."/>
            <person name="Martin L.B.B."/>
            <person name="Misra R.C."/>
            <person name="Kikuchi S."/>
            <person name="Rejzek M."/>
            <person name="Martin A.C."/>
            <person name="Harkess A."/>
            <person name="Leebens-Mack J."/>
            <person name="Louveau T."/>
            <person name="Stephenson M.J."/>
            <person name="Osbourn A."/>
        </authorList>
    </citation>
    <scope>NUCLEOTIDE SEQUENCE</scope>
    <source>
        <strain evidence="2">S10</strain>
    </source>
</reference>
<evidence type="ECO:0000313" key="2">
    <source>
        <dbReference type="EMBL" id="KAJ7955066.1"/>
    </source>
</evidence>
<evidence type="ECO:0000313" key="3">
    <source>
        <dbReference type="Proteomes" id="UP001163823"/>
    </source>
</evidence>
<dbReference type="KEGG" id="qsa:O6P43_021718"/>
<dbReference type="InterPro" id="IPR056406">
    <property type="entry name" value="THD_CWZF3/5/7"/>
</dbReference>
<accession>A0AAD7LCV9</accession>
<sequence>MIPQGESPSSSASDVDNLNNQAAVYKPALSKDTSSHVAGYQVVTARNRPNFLRLLDFTQDVYFAMEASRKSQNAFEAADVTTKEAHNGACISSVKRVIDFSFQDVDELVHLVRLAMEAISRSGLRGDRN</sequence>
<dbReference type="Pfam" id="PF24756">
    <property type="entry name" value="THD_CWZF3-5-7"/>
    <property type="match status" value="1"/>
</dbReference>
<dbReference type="Proteomes" id="UP001163823">
    <property type="component" value="Chromosome 9"/>
</dbReference>
<comment type="caution">
    <text evidence="2">The sequence shown here is derived from an EMBL/GenBank/DDBJ whole genome shotgun (WGS) entry which is preliminary data.</text>
</comment>
<name>A0AAD7LCV9_QUISA</name>
<protein>
    <submittedName>
        <fullName evidence="2">CW-type Zinc Finger-like protein</fullName>
    </submittedName>
</protein>
<evidence type="ECO:0000259" key="1">
    <source>
        <dbReference type="Pfam" id="PF24756"/>
    </source>
</evidence>